<dbReference type="InterPro" id="IPR011990">
    <property type="entry name" value="TPR-like_helical_dom_sf"/>
</dbReference>
<dbReference type="SUPFAM" id="SSF52540">
    <property type="entry name" value="P-loop containing nucleoside triphosphate hydrolases"/>
    <property type="match status" value="1"/>
</dbReference>
<reference evidence="3 4" key="1">
    <citation type="journal article" date="2007" name="Genome Res.">
        <title>Genome characteristics of facultatively symbiotic Frankia sp. strains reflect host range and host plant biogeography.</title>
        <authorList>
            <person name="Normand P."/>
            <person name="Lapierre P."/>
            <person name="Tisa L.S."/>
            <person name="Gogarten J.P."/>
            <person name="Alloisio N."/>
            <person name="Bagnarol E."/>
            <person name="Bassi C.A."/>
            <person name="Berry A.M."/>
            <person name="Bickhart D.M."/>
            <person name="Choisne N."/>
            <person name="Couloux A."/>
            <person name="Cournoyer B."/>
            <person name="Cruveiller S."/>
            <person name="Daubin V."/>
            <person name="Demange N."/>
            <person name="Francino M.P."/>
            <person name="Goltsman E."/>
            <person name="Huang Y."/>
            <person name="Kopp O.R."/>
            <person name="Labarre L."/>
            <person name="Lapidus A."/>
            <person name="Lavire C."/>
            <person name="Marechal J."/>
            <person name="Martinez M."/>
            <person name="Mastronunzio J.E."/>
            <person name="Mullin B.C."/>
            <person name="Niemann J."/>
            <person name="Pujic P."/>
            <person name="Rawnsley T."/>
            <person name="Rouy Z."/>
            <person name="Schenowitz C."/>
            <person name="Sellstedt A."/>
            <person name="Tavares F."/>
            <person name="Tomkins J.P."/>
            <person name="Vallenet D."/>
            <person name="Valverde C."/>
            <person name="Wall L.G."/>
            <person name="Wang Y."/>
            <person name="Medigue C."/>
            <person name="Benson D.R."/>
        </authorList>
    </citation>
    <scope>NUCLEOTIDE SEQUENCE [LARGE SCALE GENOMIC DNA]</scope>
    <source>
        <strain evidence="4">DSM 45986 / CECT 9034 / ACN14a</strain>
    </source>
</reference>
<dbReference type="STRING" id="326424.FRAAL3334"/>
<dbReference type="RefSeq" id="WP_011604481.1">
    <property type="nucleotide sequence ID" value="NC_008278.1"/>
</dbReference>
<keyword evidence="4" id="KW-1185">Reference proteome</keyword>
<dbReference type="SUPFAM" id="SSF48452">
    <property type="entry name" value="TPR-like"/>
    <property type="match status" value="4"/>
</dbReference>
<dbReference type="AlphaFoldDB" id="Q0RKI0"/>
<dbReference type="Pfam" id="PF13424">
    <property type="entry name" value="TPR_12"/>
    <property type="match status" value="3"/>
</dbReference>
<dbReference type="PROSITE" id="PS50104">
    <property type="entry name" value="TIR"/>
    <property type="match status" value="1"/>
</dbReference>
<proteinExistence type="predicted"/>
<dbReference type="OrthoDB" id="3885120at2"/>
<dbReference type="Pfam" id="PF13191">
    <property type="entry name" value="AAA_16"/>
    <property type="match status" value="1"/>
</dbReference>
<dbReference type="Proteomes" id="UP000000657">
    <property type="component" value="Chromosome"/>
</dbReference>
<dbReference type="Pfam" id="PF13374">
    <property type="entry name" value="TPR_10"/>
    <property type="match status" value="4"/>
</dbReference>
<dbReference type="PANTHER" id="PTHR46082:SF6">
    <property type="entry name" value="AAA+ ATPASE DOMAIN-CONTAINING PROTEIN-RELATED"/>
    <property type="match status" value="1"/>
</dbReference>
<dbReference type="HOGENOM" id="CLU_000288_125_8_11"/>
<dbReference type="NCBIfam" id="NF040586">
    <property type="entry name" value="FxSxx_TPR"/>
    <property type="match status" value="1"/>
</dbReference>
<dbReference type="Pfam" id="PF13676">
    <property type="entry name" value="TIR_2"/>
    <property type="match status" value="1"/>
</dbReference>
<feature type="region of interest" description="Disordered" evidence="1">
    <location>
        <begin position="1024"/>
        <end position="1068"/>
    </location>
</feature>
<dbReference type="KEGG" id="fal:FRAAL3334"/>
<sequence>MTVGGEGDALDCFVSFAEDGRAWAEWIAGALEGAGLRVLVESWDRVPGSNWTALLDRATRQARYTIAVVSDGYVNSEYAVAEWGAAWSPRVADGDRRLLVARVTDRPVPGLLGQIAPINLFDRGVLAGETALLAAVRPDRTDHGDHGDHGEGGTPGGRGDGAGTAGFARRPHPAIHPGELPAVWNVPTPPAAFIGRHEALNRLDAALARSPLVTVTGLAGIGKTSVATEYVRAHRREFDAVWWVPATSPDLLSDRVRALAPALGLPDRAEPAAVLARLDRADGRWLIVLDDAAETALPDWLRPSETGRLLLTSRNPDWDRLGPVVALPSLNRADSIALLTDRLPAVDPTIATRLAAALADHPLALDQAAHRITAGRLPPETYLQALLDQPARVLAQGEVPGRPGVTVATLWDEPLRHLDADSPAAAELLRLTAHADATGLPLHLLLADPDDLAQPELRAAAANLLDLADTIAALERSALAHRDGPTVGMHDLVRTVVRADTAPDHADQLTATLRRLLHAALPADIAGNPAAWPAWRDLLPHALAALAPPTGTPPTGDPPADDPHADDPHAAWLAEHAAAYLLEQGQPEQALPLAERAATAREHLAGPDHPDTLAARETLTRATLAAGHVDDASNLATRTLADRTRLLGPDHPATLESQATRAWAYQRAGHLDQATTLFERTLAARTRTLGPTHPDTLESRHSLGGAYDDTPGRGDAATRLLRDTLTDRRRILGTDHPATLSTSHQLAIAYRRLGSPGDATPLFEQTLTTRTRVLGPDHPDTLHTRHQLGLTHRQAGRLDDATRELDRALSDRDRILGPDHPDTLESAFGLAQVDMYAGRPERAVPMFDRVLAGRERVLGPDHPETTRTRELLAETHLRLGRPGEAVPHLESALDRHEGILGASHPRTVRVRDTLASAYRGNGQVEMAIPQFERLLGDRSRAHGVADPRTLHTADRLVDAYRAAHRLPQAIDLNQRVLALREQFLGAQHPDAQASRDSLADTYRQAGRPADAVRLHRGALTASMREHGPFHPNTTQARRALADSAEQVRRDLPSPERPASPEPRHDSPW</sequence>
<feature type="domain" description="TIR" evidence="2">
    <location>
        <begin position="8"/>
        <end position="140"/>
    </location>
</feature>
<feature type="region of interest" description="Disordered" evidence="1">
    <location>
        <begin position="138"/>
        <end position="169"/>
    </location>
</feature>
<feature type="compositionally biased region" description="Gly residues" evidence="1">
    <location>
        <begin position="152"/>
        <end position="164"/>
    </location>
</feature>
<gene>
    <name evidence="3" type="ordered locus">FRAAL3334</name>
</gene>
<evidence type="ECO:0000313" key="4">
    <source>
        <dbReference type="Proteomes" id="UP000000657"/>
    </source>
</evidence>
<dbReference type="InterPro" id="IPR027417">
    <property type="entry name" value="P-loop_NTPase"/>
</dbReference>
<dbReference type="Gene3D" id="3.40.50.10140">
    <property type="entry name" value="Toll/interleukin-1 receptor homology (TIR) domain"/>
    <property type="match status" value="1"/>
</dbReference>
<dbReference type="GO" id="GO:0007165">
    <property type="term" value="P:signal transduction"/>
    <property type="evidence" value="ECO:0007669"/>
    <property type="project" value="InterPro"/>
</dbReference>
<organism evidence="3 4">
    <name type="scientific">Frankia alni (strain DSM 45986 / CECT 9034 / ACN14a)</name>
    <dbReference type="NCBI Taxonomy" id="326424"/>
    <lineage>
        <taxon>Bacteria</taxon>
        <taxon>Bacillati</taxon>
        <taxon>Actinomycetota</taxon>
        <taxon>Actinomycetes</taxon>
        <taxon>Frankiales</taxon>
        <taxon>Frankiaceae</taxon>
        <taxon>Frankia</taxon>
    </lineage>
</organism>
<feature type="region of interest" description="Disordered" evidence="1">
    <location>
        <begin position="689"/>
        <end position="715"/>
    </location>
</feature>
<dbReference type="eggNOG" id="COG0457">
    <property type="taxonomic scope" value="Bacteria"/>
</dbReference>
<dbReference type="Gene3D" id="3.40.50.300">
    <property type="entry name" value="P-loop containing nucleotide triphosphate hydrolases"/>
    <property type="match status" value="1"/>
</dbReference>
<dbReference type="InterPro" id="IPR053137">
    <property type="entry name" value="NLR-like"/>
</dbReference>
<dbReference type="EMBL" id="CT573213">
    <property type="protein sequence ID" value="CAJ61978.1"/>
    <property type="molecule type" value="Genomic_DNA"/>
</dbReference>
<feature type="region of interest" description="Disordered" evidence="1">
    <location>
        <begin position="545"/>
        <end position="567"/>
    </location>
</feature>
<dbReference type="PANTHER" id="PTHR46082">
    <property type="entry name" value="ATP/GTP-BINDING PROTEIN-RELATED"/>
    <property type="match status" value="1"/>
</dbReference>
<protein>
    <recommendedName>
        <fullName evidence="2">TIR domain-containing protein</fullName>
    </recommendedName>
</protein>
<dbReference type="Gene3D" id="1.25.40.10">
    <property type="entry name" value="Tetratricopeptide repeat domain"/>
    <property type="match status" value="3"/>
</dbReference>
<evidence type="ECO:0000313" key="3">
    <source>
        <dbReference type="EMBL" id="CAJ61978.1"/>
    </source>
</evidence>
<dbReference type="InterPro" id="IPR035897">
    <property type="entry name" value="Toll_tir_struct_dom_sf"/>
</dbReference>
<accession>Q0RKI0</accession>
<name>Q0RKI0_FRAAA</name>
<dbReference type="SUPFAM" id="SSF52200">
    <property type="entry name" value="Toll/Interleukin receptor TIR domain"/>
    <property type="match status" value="1"/>
</dbReference>
<feature type="compositionally biased region" description="Basic and acidic residues" evidence="1">
    <location>
        <begin position="138"/>
        <end position="151"/>
    </location>
</feature>
<evidence type="ECO:0000256" key="1">
    <source>
        <dbReference type="SAM" id="MobiDB-lite"/>
    </source>
</evidence>
<evidence type="ECO:0000259" key="2">
    <source>
        <dbReference type="PROSITE" id="PS50104"/>
    </source>
</evidence>
<dbReference type="InterPro" id="IPR041664">
    <property type="entry name" value="AAA_16"/>
</dbReference>
<dbReference type="InterPro" id="IPR000157">
    <property type="entry name" value="TIR_dom"/>
</dbReference>